<sequence>MRKLFSFLIGGLFILLIVAIFNNQVVNTTVLLQAGHEGRTTGNIGSINGKYKEMEWNTLVTKEVERELKKHDIDVTRVGADIPFTNTRIAISIHFDGANRACSTGASIGYDINHPKSKRLAYRWKSIYRGYFPFKWHKDNFTKNLSDYYGFSKVNSEKGFLVLELGEITCNKQVEWLEPRLELISSKIADFIMDELER</sequence>
<dbReference type="SUPFAM" id="SSF53187">
    <property type="entry name" value="Zn-dependent exopeptidases"/>
    <property type="match status" value="1"/>
</dbReference>
<dbReference type="AlphaFoldDB" id="A0A1W1BWP1"/>
<dbReference type="InterPro" id="IPR002508">
    <property type="entry name" value="MurNAc-LAA_cat"/>
</dbReference>
<accession>A0A1W1BWP1</accession>
<gene>
    <name evidence="2" type="ORF">MNB_SV-12-1139</name>
</gene>
<organism evidence="2">
    <name type="scientific">hydrothermal vent metagenome</name>
    <dbReference type="NCBI Taxonomy" id="652676"/>
    <lineage>
        <taxon>unclassified sequences</taxon>
        <taxon>metagenomes</taxon>
        <taxon>ecological metagenomes</taxon>
    </lineage>
</organism>
<dbReference type="GO" id="GO:0009253">
    <property type="term" value="P:peptidoglycan catabolic process"/>
    <property type="evidence" value="ECO:0007669"/>
    <property type="project" value="InterPro"/>
</dbReference>
<dbReference type="EMBL" id="FPHE01000081">
    <property type="protein sequence ID" value="SFV57887.1"/>
    <property type="molecule type" value="Genomic_DNA"/>
</dbReference>
<dbReference type="Pfam" id="PF01520">
    <property type="entry name" value="Amidase_3"/>
    <property type="match status" value="1"/>
</dbReference>
<evidence type="ECO:0000313" key="2">
    <source>
        <dbReference type="EMBL" id="SFV57887.1"/>
    </source>
</evidence>
<reference evidence="2" key="1">
    <citation type="submission" date="2016-10" db="EMBL/GenBank/DDBJ databases">
        <authorList>
            <person name="de Groot N.N."/>
        </authorList>
    </citation>
    <scope>NUCLEOTIDE SEQUENCE</scope>
</reference>
<feature type="domain" description="MurNAc-LAA" evidence="1">
    <location>
        <begin position="30"/>
        <end position="179"/>
    </location>
</feature>
<dbReference type="Gene3D" id="3.40.630.40">
    <property type="entry name" value="Zn-dependent exopeptidases"/>
    <property type="match status" value="1"/>
</dbReference>
<protein>
    <recommendedName>
        <fullName evidence="1">MurNAc-LAA domain-containing protein</fullName>
    </recommendedName>
</protein>
<proteinExistence type="predicted"/>
<name>A0A1W1BWP1_9ZZZZ</name>
<dbReference type="GO" id="GO:0008745">
    <property type="term" value="F:N-acetylmuramoyl-L-alanine amidase activity"/>
    <property type="evidence" value="ECO:0007669"/>
    <property type="project" value="InterPro"/>
</dbReference>
<evidence type="ECO:0000259" key="1">
    <source>
        <dbReference type="Pfam" id="PF01520"/>
    </source>
</evidence>